<organism evidence="2">
    <name type="scientific">Rhizophora mucronata</name>
    <name type="common">Asiatic mangrove</name>
    <dbReference type="NCBI Taxonomy" id="61149"/>
    <lineage>
        <taxon>Eukaryota</taxon>
        <taxon>Viridiplantae</taxon>
        <taxon>Streptophyta</taxon>
        <taxon>Embryophyta</taxon>
        <taxon>Tracheophyta</taxon>
        <taxon>Spermatophyta</taxon>
        <taxon>Magnoliopsida</taxon>
        <taxon>eudicotyledons</taxon>
        <taxon>Gunneridae</taxon>
        <taxon>Pentapetalae</taxon>
        <taxon>rosids</taxon>
        <taxon>fabids</taxon>
        <taxon>Malpighiales</taxon>
        <taxon>Rhizophoraceae</taxon>
        <taxon>Rhizophora</taxon>
    </lineage>
</organism>
<accession>A0A2P2N807</accession>
<keyword evidence="1" id="KW-0812">Transmembrane</keyword>
<dbReference type="AlphaFoldDB" id="A0A2P2N807"/>
<evidence type="ECO:0000256" key="1">
    <source>
        <dbReference type="SAM" id="Phobius"/>
    </source>
</evidence>
<proteinExistence type="predicted"/>
<dbReference type="EMBL" id="GGEC01058134">
    <property type="protein sequence ID" value="MBX38618.1"/>
    <property type="molecule type" value="Transcribed_RNA"/>
</dbReference>
<feature type="transmembrane region" description="Helical" evidence="1">
    <location>
        <begin position="16"/>
        <end position="36"/>
    </location>
</feature>
<keyword evidence="1" id="KW-1133">Transmembrane helix</keyword>
<protein>
    <submittedName>
        <fullName evidence="2">Uncharacterized protein</fullName>
    </submittedName>
</protein>
<sequence length="43" mass="4704">MLLSLICGDQMMGNSLFHLAFAFIFPSLEILALSGVEVGDRFV</sequence>
<keyword evidence="1" id="KW-0472">Membrane</keyword>
<evidence type="ECO:0000313" key="2">
    <source>
        <dbReference type="EMBL" id="MBX38618.1"/>
    </source>
</evidence>
<name>A0A2P2N807_RHIMU</name>
<reference evidence="2" key="1">
    <citation type="submission" date="2018-02" db="EMBL/GenBank/DDBJ databases">
        <title>Rhizophora mucronata_Transcriptome.</title>
        <authorList>
            <person name="Meera S.P."/>
            <person name="Sreeshan A."/>
            <person name="Augustine A."/>
        </authorList>
    </citation>
    <scope>NUCLEOTIDE SEQUENCE</scope>
    <source>
        <tissue evidence="2">Leaf</tissue>
    </source>
</reference>